<evidence type="ECO:0000256" key="5">
    <source>
        <dbReference type="ARBA" id="ARBA00023284"/>
    </source>
</evidence>
<dbReference type="PANTHER" id="PTHR13887">
    <property type="entry name" value="GLUTATHIONE S-TRANSFERASE KAPPA"/>
    <property type="match status" value="1"/>
</dbReference>
<keyword evidence="3" id="KW-0560">Oxidoreductase</keyword>
<evidence type="ECO:0000313" key="7">
    <source>
        <dbReference type="EMBL" id="MBI2875966.1"/>
    </source>
</evidence>
<proteinExistence type="inferred from homology"/>
<accession>A0A932CM45</accession>
<dbReference type="EMBL" id="JACPRF010000115">
    <property type="protein sequence ID" value="MBI2875966.1"/>
    <property type="molecule type" value="Genomic_DNA"/>
</dbReference>
<keyword evidence="5" id="KW-0676">Redox-active center</keyword>
<protein>
    <submittedName>
        <fullName evidence="7">Thioredoxin domain-containing protein</fullName>
    </submittedName>
</protein>
<keyword evidence="4" id="KW-1015">Disulfide bond</keyword>
<gene>
    <name evidence="7" type="ORF">HYY20_03720</name>
</gene>
<dbReference type="AlphaFoldDB" id="A0A932CM45"/>
<comment type="similarity">
    <text evidence="1">Belongs to the thioredoxin family. DsbA subfamily.</text>
</comment>
<evidence type="ECO:0000259" key="6">
    <source>
        <dbReference type="Pfam" id="PF13462"/>
    </source>
</evidence>
<dbReference type="GO" id="GO:0016491">
    <property type="term" value="F:oxidoreductase activity"/>
    <property type="evidence" value="ECO:0007669"/>
    <property type="project" value="UniProtKB-KW"/>
</dbReference>
<dbReference type="PANTHER" id="PTHR13887:SF14">
    <property type="entry name" value="DISULFIDE BOND FORMATION PROTEIN D"/>
    <property type="match status" value="1"/>
</dbReference>
<sequence length="139" mass="16232">MLDRLQEEYSGKIRVEVHHMPWSTKSAQAAEAALCAADQGKFWEYHKVLFNYQEQWSAQDQPKDSFIEYAGYVGLNKQEFTNCTDSHKMLDKVIEDKNYGQSLDVHMTPTIFINQERIVGNNPIDTYNELIDRNLKEKI</sequence>
<evidence type="ECO:0000256" key="1">
    <source>
        <dbReference type="ARBA" id="ARBA00005791"/>
    </source>
</evidence>
<evidence type="ECO:0000256" key="2">
    <source>
        <dbReference type="ARBA" id="ARBA00022729"/>
    </source>
</evidence>
<evidence type="ECO:0000256" key="4">
    <source>
        <dbReference type="ARBA" id="ARBA00023157"/>
    </source>
</evidence>
<reference evidence="7" key="1">
    <citation type="submission" date="2020-07" db="EMBL/GenBank/DDBJ databases">
        <title>Huge and variable diversity of episymbiotic CPR bacteria and DPANN archaea in groundwater ecosystems.</title>
        <authorList>
            <person name="He C.Y."/>
            <person name="Keren R."/>
            <person name="Whittaker M."/>
            <person name="Farag I.F."/>
            <person name="Doudna J."/>
            <person name="Cate J.H.D."/>
            <person name="Banfield J.F."/>
        </authorList>
    </citation>
    <scope>NUCLEOTIDE SEQUENCE</scope>
    <source>
        <strain evidence="7">NC_groundwater_672_Ag_B-0.1um_62_36</strain>
    </source>
</reference>
<dbReference type="Pfam" id="PF13462">
    <property type="entry name" value="Thioredoxin_4"/>
    <property type="match status" value="1"/>
</dbReference>
<dbReference type="SUPFAM" id="SSF52833">
    <property type="entry name" value="Thioredoxin-like"/>
    <property type="match status" value="1"/>
</dbReference>
<dbReference type="Gene3D" id="3.40.30.10">
    <property type="entry name" value="Glutaredoxin"/>
    <property type="match status" value="1"/>
</dbReference>
<dbReference type="InterPro" id="IPR012336">
    <property type="entry name" value="Thioredoxin-like_fold"/>
</dbReference>
<feature type="domain" description="Thioredoxin-like fold" evidence="6">
    <location>
        <begin position="4"/>
        <end position="132"/>
    </location>
</feature>
<name>A0A932CM45_UNCTE</name>
<dbReference type="Proteomes" id="UP000769766">
    <property type="component" value="Unassembled WGS sequence"/>
</dbReference>
<evidence type="ECO:0000256" key="3">
    <source>
        <dbReference type="ARBA" id="ARBA00023002"/>
    </source>
</evidence>
<dbReference type="InterPro" id="IPR036249">
    <property type="entry name" value="Thioredoxin-like_sf"/>
</dbReference>
<organism evidence="7 8">
    <name type="scientific">Tectimicrobiota bacterium</name>
    <dbReference type="NCBI Taxonomy" id="2528274"/>
    <lineage>
        <taxon>Bacteria</taxon>
        <taxon>Pseudomonadati</taxon>
        <taxon>Nitrospinota/Tectimicrobiota group</taxon>
        <taxon>Candidatus Tectimicrobiota</taxon>
    </lineage>
</organism>
<comment type="caution">
    <text evidence="7">The sequence shown here is derived from an EMBL/GenBank/DDBJ whole genome shotgun (WGS) entry which is preliminary data.</text>
</comment>
<evidence type="ECO:0000313" key="8">
    <source>
        <dbReference type="Proteomes" id="UP000769766"/>
    </source>
</evidence>
<keyword evidence="2" id="KW-0732">Signal</keyword>